<evidence type="ECO:0000256" key="1">
    <source>
        <dbReference type="SAM" id="MobiDB-lite"/>
    </source>
</evidence>
<dbReference type="PANTHER" id="PTHR33164:SF101">
    <property type="entry name" value="TRANSCRIPTIONAL REPRESSOR MPRA"/>
    <property type="match status" value="1"/>
</dbReference>
<dbReference type="GO" id="GO:0003700">
    <property type="term" value="F:DNA-binding transcription factor activity"/>
    <property type="evidence" value="ECO:0007669"/>
    <property type="project" value="InterPro"/>
</dbReference>
<evidence type="ECO:0000313" key="4">
    <source>
        <dbReference type="Proteomes" id="UP000500938"/>
    </source>
</evidence>
<dbReference type="GO" id="GO:0006950">
    <property type="term" value="P:response to stress"/>
    <property type="evidence" value="ECO:0007669"/>
    <property type="project" value="TreeGrafter"/>
</dbReference>
<dbReference type="InterPro" id="IPR000835">
    <property type="entry name" value="HTH_MarR-typ"/>
</dbReference>
<dbReference type="SMART" id="SM00347">
    <property type="entry name" value="HTH_MARR"/>
    <property type="match status" value="1"/>
</dbReference>
<organism evidence="3 4">
    <name type="scientific">Gemmatimonas groenlandica</name>
    <dbReference type="NCBI Taxonomy" id="2732249"/>
    <lineage>
        <taxon>Bacteria</taxon>
        <taxon>Pseudomonadati</taxon>
        <taxon>Gemmatimonadota</taxon>
        <taxon>Gemmatimonadia</taxon>
        <taxon>Gemmatimonadales</taxon>
        <taxon>Gemmatimonadaceae</taxon>
        <taxon>Gemmatimonas</taxon>
    </lineage>
</organism>
<reference evidence="3 4" key="1">
    <citation type="submission" date="2020-05" db="EMBL/GenBank/DDBJ databases">
        <title>Complete genome sequence of Gemmatimonas greenlandica TET16.</title>
        <authorList>
            <person name="Zeng Y."/>
        </authorList>
    </citation>
    <scope>NUCLEOTIDE SEQUENCE [LARGE SCALE GENOMIC DNA]</scope>
    <source>
        <strain evidence="3 4">TET16</strain>
    </source>
</reference>
<dbReference type="KEGG" id="ggr:HKW67_16460"/>
<evidence type="ECO:0000259" key="2">
    <source>
        <dbReference type="PROSITE" id="PS50995"/>
    </source>
</evidence>
<keyword evidence="4" id="KW-1185">Reference proteome</keyword>
<proteinExistence type="predicted"/>
<dbReference type="InterPro" id="IPR036388">
    <property type="entry name" value="WH-like_DNA-bd_sf"/>
</dbReference>
<name>A0A6M4IU06_9BACT</name>
<sequence length="188" mass="20650">MSKGEKKRRRALDAYSTLQRAASMASAQVEQAVHPFGLSASQFGVLETLQSRGPVHQQELAEALGRSKAQMTAIIDALEARGWVRRERHATDRRFISVYLTDDGRAVLVSTAPARSDAIVAIMAELSGDQRARLARLCRRLLRVLDPEQSIEPIDESHAEAHDDAADDAHDDDELDDPAVETTLPSPT</sequence>
<dbReference type="AlphaFoldDB" id="A0A6M4IU06"/>
<dbReference type="SUPFAM" id="SSF46785">
    <property type="entry name" value="Winged helix' DNA-binding domain"/>
    <property type="match status" value="1"/>
</dbReference>
<dbReference type="RefSeq" id="WP_171226430.1">
    <property type="nucleotide sequence ID" value="NZ_CP053085.1"/>
</dbReference>
<feature type="compositionally biased region" description="Acidic residues" evidence="1">
    <location>
        <begin position="169"/>
        <end position="179"/>
    </location>
</feature>
<dbReference type="PROSITE" id="PS50995">
    <property type="entry name" value="HTH_MARR_2"/>
    <property type="match status" value="1"/>
</dbReference>
<accession>A0A6M4IU06</accession>
<dbReference type="InterPro" id="IPR036390">
    <property type="entry name" value="WH_DNA-bd_sf"/>
</dbReference>
<dbReference type="Pfam" id="PF01047">
    <property type="entry name" value="MarR"/>
    <property type="match status" value="1"/>
</dbReference>
<dbReference type="EMBL" id="CP053085">
    <property type="protein sequence ID" value="QJR36997.1"/>
    <property type="molecule type" value="Genomic_DNA"/>
</dbReference>
<feature type="compositionally biased region" description="Basic and acidic residues" evidence="1">
    <location>
        <begin position="155"/>
        <end position="168"/>
    </location>
</feature>
<dbReference type="Gene3D" id="1.10.10.10">
    <property type="entry name" value="Winged helix-like DNA-binding domain superfamily/Winged helix DNA-binding domain"/>
    <property type="match status" value="1"/>
</dbReference>
<dbReference type="PANTHER" id="PTHR33164">
    <property type="entry name" value="TRANSCRIPTIONAL REGULATOR, MARR FAMILY"/>
    <property type="match status" value="1"/>
</dbReference>
<feature type="domain" description="HTH marR-type" evidence="2">
    <location>
        <begin position="11"/>
        <end position="143"/>
    </location>
</feature>
<dbReference type="InterPro" id="IPR039422">
    <property type="entry name" value="MarR/SlyA-like"/>
</dbReference>
<protein>
    <submittedName>
        <fullName evidence="3">MarR family transcriptional regulator</fullName>
    </submittedName>
</protein>
<evidence type="ECO:0000313" key="3">
    <source>
        <dbReference type="EMBL" id="QJR36997.1"/>
    </source>
</evidence>
<gene>
    <name evidence="3" type="ORF">HKW67_16460</name>
</gene>
<feature type="region of interest" description="Disordered" evidence="1">
    <location>
        <begin position="149"/>
        <end position="188"/>
    </location>
</feature>
<dbReference type="Proteomes" id="UP000500938">
    <property type="component" value="Chromosome"/>
</dbReference>
<dbReference type="PRINTS" id="PR00598">
    <property type="entry name" value="HTHMARR"/>
</dbReference>